<dbReference type="GeneID" id="105891612"/>
<dbReference type="KEGG" id="char:105891612"/>
<dbReference type="RefSeq" id="XP_042564826.1">
    <property type="nucleotide sequence ID" value="XM_042708892.1"/>
</dbReference>
<dbReference type="Proteomes" id="UP000515152">
    <property type="component" value="Chromosome 1"/>
</dbReference>
<evidence type="ECO:0000259" key="2">
    <source>
        <dbReference type="PROSITE" id="PS50106"/>
    </source>
</evidence>
<feature type="compositionally biased region" description="Pro residues" evidence="1">
    <location>
        <begin position="619"/>
        <end position="644"/>
    </location>
</feature>
<feature type="compositionally biased region" description="Pro residues" evidence="1">
    <location>
        <begin position="475"/>
        <end position="488"/>
    </location>
</feature>
<dbReference type="Pfam" id="PF00595">
    <property type="entry name" value="PDZ"/>
    <property type="match status" value="1"/>
</dbReference>
<feature type="compositionally biased region" description="Gly residues" evidence="1">
    <location>
        <begin position="645"/>
        <end position="655"/>
    </location>
</feature>
<feature type="domain" description="FH2" evidence="3">
    <location>
        <begin position="695"/>
        <end position="1090"/>
    </location>
</feature>
<organism evidence="4 5">
    <name type="scientific">Clupea harengus</name>
    <name type="common">Atlantic herring</name>
    <dbReference type="NCBI Taxonomy" id="7950"/>
    <lineage>
        <taxon>Eukaryota</taxon>
        <taxon>Metazoa</taxon>
        <taxon>Chordata</taxon>
        <taxon>Craniata</taxon>
        <taxon>Vertebrata</taxon>
        <taxon>Euteleostomi</taxon>
        <taxon>Actinopterygii</taxon>
        <taxon>Neopterygii</taxon>
        <taxon>Teleostei</taxon>
        <taxon>Clupei</taxon>
        <taxon>Clupeiformes</taxon>
        <taxon>Clupeoidei</taxon>
        <taxon>Clupeidae</taxon>
        <taxon>Clupea</taxon>
    </lineage>
</organism>
<feature type="compositionally biased region" description="Polar residues" evidence="1">
    <location>
        <begin position="319"/>
        <end position="331"/>
    </location>
</feature>
<dbReference type="PANTHER" id="PTHR45725">
    <property type="entry name" value="FORMIN HOMOLOGY 2 FAMILY MEMBER"/>
    <property type="match status" value="1"/>
</dbReference>
<dbReference type="SMART" id="SM00498">
    <property type="entry name" value="FH2"/>
    <property type="match status" value="1"/>
</dbReference>
<name>A0A8M1KL90_CLUHA</name>
<feature type="compositionally biased region" description="Low complexity" evidence="1">
    <location>
        <begin position="1083"/>
        <end position="1092"/>
    </location>
</feature>
<reference evidence="5" key="1">
    <citation type="submission" date="2025-08" db="UniProtKB">
        <authorList>
            <consortium name="RefSeq"/>
        </authorList>
    </citation>
    <scope>IDENTIFICATION</scope>
</reference>
<dbReference type="CDD" id="cd06744">
    <property type="entry name" value="PDZ2_L-delphilin-like"/>
    <property type="match status" value="1"/>
</dbReference>
<dbReference type="PROSITE" id="PS50106">
    <property type="entry name" value="PDZ"/>
    <property type="match status" value="1"/>
</dbReference>
<dbReference type="InterPro" id="IPR015425">
    <property type="entry name" value="FH2_Formin"/>
</dbReference>
<evidence type="ECO:0000313" key="4">
    <source>
        <dbReference type="Proteomes" id="UP000515152"/>
    </source>
</evidence>
<protein>
    <submittedName>
        <fullName evidence="5">Delphilin</fullName>
    </submittedName>
</protein>
<proteinExistence type="predicted"/>
<feature type="compositionally biased region" description="Acidic residues" evidence="1">
    <location>
        <begin position="547"/>
        <end position="584"/>
    </location>
</feature>
<dbReference type="InterPro" id="IPR051425">
    <property type="entry name" value="Formin_Homology"/>
</dbReference>
<dbReference type="AlphaFoldDB" id="A0A8M1KL90"/>
<dbReference type="PROSITE" id="PS51444">
    <property type="entry name" value="FH2"/>
    <property type="match status" value="1"/>
</dbReference>
<evidence type="ECO:0000256" key="1">
    <source>
        <dbReference type="SAM" id="MobiDB-lite"/>
    </source>
</evidence>
<accession>A0A8M1KL90</accession>
<feature type="region of interest" description="Disordered" evidence="1">
    <location>
        <begin position="1071"/>
        <end position="1092"/>
    </location>
</feature>
<feature type="region of interest" description="Disordered" evidence="1">
    <location>
        <begin position="34"/>
        <end position="77"/>
    </location>
</feature>
<gene>
    <name evidence="5" type="primary">grid2ipa</name>
</gene>
<feature type="compositionally biased region" description="Low complexity" evidence="1">
    <location>
        <begin position="423"/>
        <end position="433"/>
    </location>
</feature>
<feature type="region of interest" description="Disordered" evidence="1">
    <location>
        <begin position="396"/>
        <end position="503"/>
    </location>
</feature>
<feature type="region of interest" description="Disordered" evidence="1">
    <location>
        <begin position="303"/>
        <end position="331"/>
    </location>
</feature>
<feature type="domain" description="PDZ" evidence="2">
    <location>
        <begin position="98"/>
        <end position="175"/>
    </location>
</feature>
<feature type="compositionally biased region" description="Polar residues" evidence="1">
    <location>
        <begin position="594"/>
        <end position="617"/>
    </location>
</feature>
<evidence type="ECO:0000259" key="3">
    <source>
        <dbReference type="PROSITE" id="PS51444"/>
    </source>
</evidence>
<feature type="region of interest" description="Disordered" evidence="1">
    <location>
        <begin position="547"/>
        <end position="699"/>
    </location>
</feature>
<keyword evidence="4" id="KW-1185">Reference proteome</keyword>
<dbReference type="OrthoDB" id="410721at2759"/>
<sequence>MFLRIFIPKKHRQRFDEVVSQSLMCRLRGRSFSEHRHNRLRRSRSEDHPERLLVSTRASSVPRTAHDEGLPPASRGLRKTTSLIAGHASAAANANRRTVRVYKGNQSFGFTLRGHAPVWIDSVIPGSPAEQAGLKPGDRILFLNGLDMRSCSHEKVVSMLQGSGAMPTLVVEDGPPMFVLPDPELQQPGGASPGGRSRSPVLTSLQWVAEILPPSIRVQGRTFSQQLEHLLTPLERYTICKSLESFFQHRNVDTLIVDVFPVLDTPAKQVIWQFIYQLLTYEEQEHCQTKISRFLGYRVSMPPVEPEPAPEPPHRRSSSMKVTGTTYRSSVRGRTSDDMVIGTHLGMGIHTEPVEVGMRLAPGERQSGDGTSLPETPNNLTNLSAVYAELENAYAGKRSKSLKSRPPPTLDTLAGGNPFQHAPSPSRRTTSGSRKGGQRHSPHVWNEPLPEAQYYPPVLPTQTSAESNPYISLDSPPPSPPDFAPSPPQRLRKRYTFSRPPRTVDTERFLDALSQQLGQPALAADDFLSPENDYEEDVVQMGFQDLEDEELEEEEGLEEEEEDLEEEEEEDDDDDDDEGEEGEEGVVFLPPELSSASELHSGPSSEDASSLTYSSGSEPIPPPPLSPPPPPPVHFTDPPMPPPGSAGGGGGGGGVAYTPEHGGRVLTFRRHPGPPPPPPPRPPPPPCGPPPLPRQPTLDTSHMSVKRLRWEQVENSEGTIWGQMGEDSDFDKLSDMVKYLDLELHFGTQKTPEPTPQPEVSTFKKKDVVEILSHKKAYSASILIAHLKLSPIELRQVLMTMATERLESEHIMQLLLYAPDEVEVKQYELYRQDPSKLSEPDQFVLQMLSVPDYKSRLRSLYFKTTLQEKTEEMRGAYECIYTASVELKTSRKLAKILEFVLAMGNYLNNGQPKTNKTTGFKINFLNELSTTKTVDGKSTFLHILVKSLYQHFPDVLDFAKELTTVHLAAKVNQRNITSDLNDLHGTIQEIRAACQKMPATSEDRFAVVMSGFLENSHPAVQSLESLQQRAMEEFSRVATFFGENSNSTNTEAFFGLFGDFMSKFERVLSENQISENPPRSPRSPRMASPLAW</sequence>
<evidence type="ECO:0000313" key="5">
    <source>
        <dbReference type="RefSeq" id="XP_042564826.1"/>
    </source>
</evidence>
<dbReference type="SMART" id="SM00228">
    <property type="entry name" value="PDZ"/>
    <property type="match status" value="1"/>
</dbReference>
<dbReference type="CDD" id="cd07355">
    <property type="entry name" value="HN_L-delphilin-R2_like"/>
    <property type="match status" value="1"/>
</dbReference>
<feature type="compositionally biased region" description="Pro residues" evidence="1">
    <location>
        <begin position="673"/>
        <end position="694"/>
    </location>
</feature>
<dbReference type="CTD" id="561017"/>
<dbReference type="PANTHER" id="PTHR45725:SF13">
    <property type="entry name" value="DELPHILIN-LIKE ISOFORM X1"/>
    <property type="match status" value="1"/>
</dbReference>
<dbReference type="Pfam" id="PF02181">
    <property type="entry name" value="FH2"/>
    <property type="match status" value="1"/>
</dbReference>
<dbReference type="InterPro" id="IPR001478">
    <property type="entry name" value="PDZ"/>
</dbReference>